<feature type="compositionally biased region" description="Acidic residues" evidence="3">
    <location>
        <begin position="124"/>
        <end position="134"/>
    </location>
</feature>
<accession>A0ABR1G3H7</accession>
<evidence type="ECO:0000256" key="3">
    <source>
        <dbReference type="SAM" id="MobiDB-lite"/>
    </source>
</evidence>
<feature type="compositionally biased region" description="Low complexity" evidence="3">
    <location>
        <begin position="135"/>
        <end position="145"/>
    </location>
</feature>
<evidence type="ECO:0000313" key="6">
    <source>
        <dbReference type="Proteomes" id="UP001363151"/>
    </source>
</evidence>
<dbReference type="PANTHER" id="PTHR12174">
    <property type="entry name" value="SIGNAL PEPTIDE PEPTIDASE"/>
    <property type="match status" value="1"/>
</dbReference>
<name>A0ABR1G3H7_AURAN</name>
<proteinExistence type="predicted"/>
<keyword evidence="6" id="KW-1185">Reference proteome</keyword>
<protein>
    <submittedName>
        <fullName evidence="5">Aspartic endopeptidase</fullName>
    </submittedName>
</protein>
<evidence type="ECO:0000256" key="4">
    <source>
        <dbReference type="SAM" id="Phobius"/>
    </source>
</evidence>
<evidence type="ECO:0000256" key="2">
    <source>
        <dbReference type="ARBA" id="ARBA00022824"/>
    </source>
</evidence>
<keyword evidence="4" id="KW-1133">Transmembrane helix</keyword>
<dbReference type="Proteomes" id="UP001363151">
    <property type="component" value="Unassembled WGS sequence"/>
</dbReference>
<gene>
    <name evidence="5" type="ORF">SO694_00127050</name>
</gene>
<dbReference type="PANTHER" id="PTHR12174:SF23">
    <property type="entry name" value="MINOR HISTOCOMPATIBILITY ANTIGEN H13"/>
    <property type="match status" value="1"/>
</dbReference>
<dbReference type="InterPro" id="IPR007369">
    <property type="entry name" value="Peptidase_A22B_SPP"/>
</dbReference>
<sequence>MLGGLFFYDVWWVFGTDVMVTVAKGVDGPIKLLFPRPPGGGDGGPAFSMLGLGDVVVPGLFLALLLRFDAARGRARDAGAATSPRPTSRGRRPALLYLVPATLAAALARRPPPRAKLRARRVLEEEDEEEDDDGAAPAPAASKAD</sequence>
<comment type="subcellular location">
    <subcellularLocation>
        <location evidence="1">Endoplasmic reticulum membrane</location>
        <topology evidence="1">Multi-pass membrane protein</topology>
    </subcellularLocation>
</comment>
<organism evidence="5 6">
    <name type="scientific">Aureococcus anophagefferens</name>
    <name type="common">Harmful bloom alga</name>
    <dbReference type="NCBI Taxonomy" id="44056"/>
    <lineage>
        <taxon>Eukaryota</taxon>
        <taxon>Sar</taxon>
        <taxon>Stramenopiles</taxon>
        <taxon>Ochrophyta</taxon>
        <taxon>Pelagophyceae</taxon>
        <taxon>Pelagomonadales</taxon>
        <taxon>Pelagomonadaceae</taxon>
        <taxon>Aureococcus</taxon>
    </lineage>
</organism>
<keyword evidence="4" id="KW-0812">Transmembrane</keyword>
<dbReference type="EMBL" id="JBBJCI010000132">
    <property type="protein sequence ID" value="KAK7242897.1"/>
    <property type="molecule type" value="Genomic_DNA"/>
</dbReference>
<comment type="caution">
    <text evidence="5">The sequence shown here is derived from an EMBL/GenBank/DDBJ whole genome shotgun (WGS) entry which is preliminary data.</text>
</comment>
<keyword evidence="2" id="KW-0256">Endoplasmic reticulum</keyword>
<reference evidence="5 6" key="1">
    <citation type="submission" date="2024-03" db="EMBL/GenBank/DDBJ databases">
        <title>Aureococcus anophagefferens CCMP1851 and Kratosvirus quantuckense: Draft genome of a second virus-susceptible host strain in the model system.</title>
        <authorList>
            <person name="Chase E."/>
            <person name="Truchon A.R."/>
            <person name="Schepens W."/>
            <person name="Wilhelm S.W."/>
        </authorList>
    </citation>
    <scope>NUCLEOTIDE SEQUENCE [LARGE SCALE GENOMIC DNA]</scope>
    <source>
        <strain evidence="5 6">CCMP1851</strain>
    </source>
</reference>
<keyword evidence="4" id="KW-0472">Membrane</keyword>
<dbReference type="Pfam" id="PF04258">
    <property type="entry name" value="Peptidase_A22B"/>
    <property type="match status" value="1"/>
</dbReference>
<feature type="transmembrane region" description="Helical" evidence="4">
    <location>
        <begin position="46"/>
        <end position="66"/>
    </location>
</feature>
<evidence type="ECO:0000313" key="5">
    <source>
        <dbReference type="EMBL" id="KAK7242897.1"/>
    </source>
</evidence>
<evidence type="ECO:0000256" key="1">
    <source>
        <dbReference type="ARBA" id="ARBA00004477"/>
    </source>
</evidence>
<feature type="region of interest" description="Disordered" evidence="3">
    <location>
        <begin position="114"/>
        <end position="145"/>
    </location>
</feature>